<dbReference type="PROSITE" id="PS50096">
    <property type="entry name" value="IQ"/>
    <property type="match status" value="2"/>
</dbReference>
<dbReference type="GO" id="GO:1903479">
    <property type="term" value="P:mitotic actomyosin contractile ring assembly actin filament organization"/>
    <property type="evidence" value="ECO:0007669"/>
    <property type="project" value="TreeGrafter"/>
</dbReference>
<dbReference type="STRING" id="200324.A0A2N5U2I9"/>
<accession>A0A2N5U2I9</accession>
<dbReference type="OrthoDB" id="775356at2759"/>
<comment type="caution">
    <text evidence="2">The sequence shown here is derived from an EMBL/GenBank/DDBJ whole genome shotgun (WGS) entry which is preliminary data.</text>
</comment>
<keyword evidence="3" id="KW-1185">Reference proteome</keyword>
<dbReference type="GO" id="GO:0110085">
    <property type="term" value="C:mitotic actomyosin contractile ring"/>
    <property type="evidence" value="ECO:0007669"/>
    <property type="project" value="TreeGrafter"/>
</dbReference>
<reference evidence="2 3" key="1">
    <citation type="submission" date="2017-11" db="EMBL/GenBank/DDBJ databases">
        <title>De novo assembly and phasing of dikaryotic genomes from two isolates of Puccinia coronata f. sp. avenae, the causal agent of oat crown rust.</title>
        <authorList>
            <person name="Miller M.E."/>
            <person name="Zhang Y."/>
            <person name="Omidvar V."/>
            <person name="Sperschneider J."/>
            <person name="Schwessinger B."/>
            <person name="Raley C."/>
            <person name="Palmer J.M."/>
            <person name="Garnica D."/>
            <person name="Upadhyaya N."/>
            <person name="Rathjen J."/>
            <person name="Taylor J.M."/>
            <person name="Park R.F."/>
            <person name="Dodds P.N."/>
            <person name="Hirsch C.D."/>
            <person name="Kianian S.F."/>
            <person name="Figueroa M."/>
        </authorList>
    </citation>
    <scope>NUCLEOTIDE SEQUENCE [LARGE SCALE GENOMIC DNA]</scope>
    <source>
        <strain evidence="2">12NC29</strain>
    </source>
</reference>
<name>A0A2N5U2I9_9BASI</name>
<protein>
    <submittedName>
        <fullName evidence="2">Uncharacterized protein</fullName>
    </submittedName>
</protein>
<dbReference type="GO" id="GO:0005096">
    <property type="term" value="F:GTPase activator activity"/>
    <property type="evidence" value="ECO:0007669"/>
    <property type="project" value="TreeGrafter"/>
</dbReference>
<sequence length="372" mass="42367">MPNFGDINKELAKECKEETSSLKWNQNLIATLRGHLQRSSAAQLSADLSINIPRIVGFQATVRGARCRRKCRAALKLRKELDIQRQFSNQCGLLRKLDFLWTALQAHARRSLVRARRTTVMASAIECERAFTGVQALVRARLMTQAVRERKKRLETVEVASSVVKVQSQIRGLLERQPYPNPARPGTAGQDGVGIDGQRARRYSVPIRLSRRAQPTLAAPLHPTLTRVRRFHHRLPSLLRKTLVQRAYARKAKALNSIKATRSVGGLQAFVRAGLIHTKIVNQKKELDFIQPGMVGIQAPCRGVLARLEWRAWFLHLHFSVPTAIFLHSLTRGFLVRRNFFEQLMHYHNQMDIITSCFSSFSFTCALHFLIR</sequence>
<organism evidence="2 3">
    <name type="scientific">Puccinia coronata f. sp. avenae</name>
    <dbReference type="NCBI Taxonomy" id="200324"/>
    <lineage>
        <taxon>Eukaryota</taxon>
        <taxon>Fungi</taxon>
        <taxon>Dikarya</taxon>
        <taxon>Basidiomycota</taxon>
        <taxon>Pucciniomycotina</taxon>
        <taxon>Pucciniomycetes</taxon>
        <taxon>Pucciniales</taxon>
        <taxon>Pucciniaceae</taxon>
        <taxon>Puccinia</taxon>
    </lineage>
</organism>
<dbReference type="Proteomes" id="UP000235388">
    <property type="component" value="Unassembled WGS sequence"/>
</dbReference>
<dbReference type="EMBL" id="PGCJ01000336">
    <property type="protein sequence ID" value="PLW31922.1"/>
    <property type="molecule type" value="Genomic_DNA"/>
</dbReference>
<dbReference type="GO" id="GO:0051015">
    <property type="term" value="F:actin filament binding"/>
    <property type="evidence" value="ECO:0007669"/>
    <property type="project" value="TreeGrafter"/>
</dbReference>
<dbReference type="PANTHER" id="PTHR14149">
    <property type="entry name" value="RAS GTPASE-ACTIVATING PROTEIN WITH IQ MOTIF"/>
    <property type="match status" value="1"/>
</dbReference>
<proteinExistence type="predicted"/>
<dbReference type="AlphaFoldDB" id="A0A2N5U2I9"/>
<dbReference type="PANTHER" id="PTHR14149:SF14">
    <property type="entry name" value="CALPONIN-HOMOLOGY (CH) DOMAIN-CONTAINING PROTEIN"/>
    <property type="match status" value="1"/>
</dbReference>
<dbReference type="GO" id="GO:0005516">
    <property type="term" value="F:calmodulin binding"/>
    <property type="evidence" value="ECO:0007669"/>
    <property type="project" value="TreeGrafter"/>
</dbReference>
<feature type="region of interest" description="Disordered" evidence="1">
    <location>
        <begin position="176"/>
        <end position="195"/>
    </location>
</feature>
<evidence type="ECO:0000313" key="3">
    <source>
        <dbReference type="Proteomes" id="UP000235388"/>
    </source>
</evidence>
<evidence type="ECO:0000256" key="1">
    <source>
        <dbReference type="SAM" id="MobiDB-lite"/>
    </source>
</evidence>
<gene>
    <name evidence="2" type="ORF">PCANC_19187</name>
</gene>
<evidence type="ECO:0000313" key="2">
    <source>
        <dbReference type="EMBL" id="PLW31922.1"/>
    </source>
</evidence>